<dbReference type="InterPro" id="IPR050148">
    <property type="entry name" value="Terpene_synthase-like"/>
</dbReference>
<gene>
    <name evidence="5" type="primary">LOC103698256</name>
</gene>
<dbReference type="Gene3D" id="1.10.600.10">
    <property type="entry name" value="Farnesyl Diphosphate Synthase"/>
    <property type="match status" value="1"/>
</dbReference>
<dbReference type="RefSeq" id="XP_017696346.2">
    <property type="nucleotide sequence ID" value="XM_017840857.2"/>
</dbReference>
<dbReference type="KEGG" id="pda:103698256"/>
<reference evidence="4" key="1">
    <citation type="journal article" date="2019" name="Nat. Commun.">
        <title>Genome-wide association mapping of date palm fruit traits.</title>
        <authorList>
            <person name="Hazzouri K.M."/>
            <person name="Gros-Balthazard M."/>
            <person name="Flowers J.M."/>
            <person name="Copetti D."/>
            <person name="Lemansour A."/>
            <person name="Lebrun M."/>
            <person name="Masmoudi K."/>
            <person name="Ferrand S."/>
            <person name="Dhar M.I."/>
            <person name="Fresquez Z.A."/>
            <person name="Rosas U."/>
            <person name="Zhang J."/>
            <person name="Talag J."/>
            <person name="Lee S."/>
            <person name="Kudrna D."/>
            <person name="Powell R.F."/>
            <person name="Leitch I.J."/>
            <person name="Krueger R.R."/>
            <person name="Wing R.A."/>
            <person name="Amiri K.M.A."/>
            <person name="Purugganan M.D."/>
        </authorList>
    </citation>
    <scope>NUCLEOTIDE SEQUENCE [LARGE SCALE GENOMIC DNA]</scope>
    <source>
        <strain evidence="4">cv. Khalas</strain>
    </source>
</reference>
<keyword evidence="1" id="KW-0479">Metal-binding</keyword>
<dbReference type="GO" id="GO:0010333">
    <property type="term" value="F:terpene synthase activity"/>
    <property type="evidence" value="ECO:0007669"/>
    <property type="project" value="InterPro"/>
</dbReference>
<evidence type="ECO:0000313" key="5">
    <source>
        <dbReference type="RefSeq" id="XP_017696346.2"/>
    </source>
</evidence>
<protein>
    <submittedName>
        <fullName evidence="5">S-linalool synthase-like</fullName>
    </submittedName>
</protein>
<feature type="domain" description="Terpene synthase metal-binding" evidence="3">
    <location>
        <begin position="2"/>
        <end position="223"/>
    </location>
</feature>
<evidence type="ECO:0000256" key="1">
    <source>
        <dbReference type="ARBA" id="ARBA00022723"/>
    </source>
</evidence>
<proteinExistence type="predicted"/>
<keyword evidence="2" id="KW-0460">Magnesium</keyword>
<dbReference type="SUPFAM" id="SSF48576">
    <property type="entry name" value="Terpenoid synthases"/>
    <property type="match status" value="1"/>
</dbReference>
<dbReference type="InterPro" id="IPR005630">
    <property type="entry name" value="Terpene_synthase_metal-bd"/>
</dbReference>
<dbReference type="InterPro" id="IPR008949">
    <property type="entry name" value="Isoprenoid_synthase_dom_sf"/>
</dbReference>
<sequence>MGFRRENTSYCYFGATTPISLPLDLEVRKIMAKSAILDTVADDFFDEHGSLDELQCLTEAVQRWEGEGLSGHSKVIFDTLDDLVCDITLKIFNQQGHDMKTLFQDFWREAFDVWLRESEWSRSKHAPSIDEYLRVGMLSIVVQAMFLPACYLASPKHPQNSLGTRYSKITTLLMLSARLLNYIQSYEKEMKDGKLNMVPLYSKENPEANIKDSVAYIQNKLEGSRSSCLKLQ</sequence>
<dbReference type="AlphaFoldDB" id="A0A8B7MSP7"/>
<dbReference type="Proteomes" id="UP000228380">
    <property type="component" value="Chromosome 4"/>
</dbReference>
<accession>A0A8B7MSP7</accession>
<evidence type="ECO:0000313" key="4">
    <source>
        <dbReference type="Proteomes" id="UP000228380"/>
    </source>
</evidence>
<dbReference type="GeneID" id="103698256"/>
<evidence type="ECO:0000259" key="3">
    <source>
        <dbReference type="Pfam" id="PF03936"/>
    </source>
</evidence>
<reference evidence="5" key="2">
    <citation type="submission" date="2025-08" db="UniProtKB">
        <authorList>
            <consortium name="RefSeq"/>
        </authorList>
    </citation>
    <scope>IDENTIFICATION</scope>
    <source>
        <tissue evidence="5">Young leaves</tissue>
    </source>
</reference>
<name>A0A8B7MSP7_PHODC</name>
<evidence type="ECO:0000256" key="2">
    <source>
        <dbReference type="ARBA" id="ARBA00022842"/>
    </source>
</evidence>
<keyword evidence="4" id="KW-1185">Reference proteome</keyword>
<organism evidence="4 5">
    <name type="scientific">Phoenix dactylifera</name>
    <name type="common">Date palm</name>
    <dbReference type="NCBI Taxonomy" id="42345"/>
    <lineage>
        <taxon>Eukaryota</taxon>
        <taxon>Viridiplantae</taxon>
        <taxon>Streptophyta</taxon>
        <taxon>Embryophyta</taxon>
        <taxon>Tracheophyta</taxon>
        <taxon>Spermatophyta</taxon>
        <taxon>Magnoliopsida</taxon>
        <taxon>Liliopsida</taxon>
        <taxon>Arecaceae</taxon>
        <taxon>Coryphoideae</taxon>
        <taxon>Phoeniceae</taxon>
        <taxon>Phoenix</taxon>
    </lineage>
</organism>
<dbReference type="Pfam" id="PF03936">
    <property type="entry name" value="Terpene_synth_C"/>
    <property type="match status" value="1"/>
</dbReference>
<dbReference type="OrthoDB" id="2343925at2759"/>
<dbReference type="PANTHER" id="PTHR31739">
    <property type="entry name" value="ENT-COPALYL DIPHOSPHATE SYNTHASE, CHLOROPLASTIC"/>
    <property type="match status" value="1"/>
</dbReference>
<dbReference type="GO" id="GO:0000287">
    <property type="term" value="F:magnesium ion binding"/>
    <property type="evidence" value="ECO:0007669"/>
    <property type="project" value="InterPro"/>
</dbReference>
<dbReference type="PANTHER" id="PTHR31739:SF25">
    <property type="entry name" value="(E,E)-GERANYLLINALOOL SYNTHASE"/>
    <property type="match status" value="1"/>
</dbReference>
<dbReference type="GO" id="GO:0016102">
    <property type="term" value="P:diterpenoid biosynthetic process"/>
    <property type="evidence" value="ECO:0007669"/>
    <property type="project" value="TreeGrafter"/>
</dbReference>